<proteinExistence type="predicted"/>
<keyword evidence="2" id="KW-1185">Reference proteome</keyword>
<reference evidence="1" key="1">
    <citation type="journal article" date="2012" name="Nature">
        <title>The tomato genome sequence provides insights into fleshy fruit evolution.</title>
        <authorList>
            <consortium name="Tomato Genome Consortium"/>
        </authorList>
    </citation>
    <scope>NUCLEOTIDE SEQUENCE [LARGE SCALE GENOMIC DNA]</scope>
    <source>
        <strain evidence="1">cv. Heinz 1706</strain>
    </source>
</reference>
<dbReference type="AlphaFoldDB" id="A0A3Q7ES46"/>
<dbReference type="Proteomes" id="UP000004994">
    <property type="component" value="Chromosome 1"/>
</dbReference>
<sequence length="110" mass="12767">MRMLLQPYLLLYQGRTYQGPDMYLSLVRRYDPVQVEVIELVCCPAKRAAIRRPVISPSVVGRPSLYFESMKHCNISFSALPVRFREFMMFAKISASFFLALSRRRWAGIG</sequence>
<evidence type="ECO:0000313" key="1">
    <source>
        <dbReference type="EnsemblPlants" id="Solyc01g008115.1.1"/>
    </source>
</evidence>
<organism evidence="1">
    <name type="scientific">Solanum lycopersicum</name>
    <name type="common">Tomato</name>
    <name type="synonym">Lycopersicon esculentum</name>
    <dbReference type="NCBI Taxonomy" id="4081"/>
    <lineage>
        <taxon>Eukaryota</taxon>
        <taxon>Viridiplantae</taxon>
        <taxon>Streptophyta</taxon>
        <taxon>Embryophyta</taxon>
        <taxon>Tracheophyta</taxon>
        <taxon>Spermatophyta</taxon>
        <taxon>Magnoliopsida</taxon>
        <taxon>eudicotyledons</taxon>
        <taxon>Gunneridae</taxon>
        <taxon>Pentapetalae</taxon>
        <taxon>asterids</taxon>
        <taxon>lamiids</taxon>
        <taxon>Solanales</taxon>
        <taxon>Solanaceae</taxon>
        <taxon>Solanoideae</taxon>
        <taxon>Solaneae</taxon>
        <taxon>Solanum</taxon>
        <taxon>Solanum subgen. Lycopersicon</taxon>
    </lineage>
</organism>
<name>A0A3Q7ES46_SOLLC</name>
<accession>A0A3Q7ES46</accession>
<dbReference type="Gramene" id="Solyc01g008115.1.1">
    <property type="protein sequence ID" value="Solyc01g008115.1.1"/>
    <property type="gene ID" value="Solyc01g008115.1"/>
</dbReference>
<protein>
    <submittedName>
        <fullName evidence="1">Uncharacterized protein</fullName>
    </submittedName>
</protein>
<evidence type="ECO:0000313" key="2">
    <source>
        <dbReference type="Proteomes" id="UP000004994"/>
    </source>
</evidence>
<reference evidence="1" key="2">
    <citation type="submission" date="2019-01" db="UniProtKB">
        <authorList>
            <consortium name="EnsemblPlants"/>
        </authorList>
    </citation>
    <scope>IDENTIFICATION</scope>
    <source>
        <strain evidence="1">cv. Heinz 1706</strain>
    </source>
</reference>
<dbReference type="EnsemblPlants" id="Solyc01g008115.1.1">
    <property type="protein sequence ID" value="Solyc01g008115.1.1"/>
    <property type="gene ID" value="Solyc01g008115.1"/>
</dbReference>
<dbReference type="InParanoid" id="A0A3Q7ES46"/>